<keyword evidence="5" id="KW-0963">Cytoplasm</keyword>
<dbReference type="InterPro" id="IPR023538">
    <property type="entry name" value="RNP1"/>
</dbReference>
<evidence type="ECO:0000256" key="8">
    <source>
        <dbReference type="ARBA" id="ARBA00022759"/>
    </source>
</evidence>
<dbReference type="GO" id="GO:0030677">
    <property type="term" value="C:ribonuclease P complex"/>
    <property type="evidence" value="ECO:0007669"/>
    <property type="project" value="InterPro"/>
</dbReference>
<dbReference type="SUPFAM" id="SSF101744">
    <property type="entry name" value="Rof/RNase P subunit-like"/>
    <property type="match status" value="1"/>
</dbReference>
<dbReference type="GO" id="GO:0006364">
    <property type="term" value="P:rRNA processing"/>
    <property type="evidence" value="ECO:0007669"/>
    <property type="project" value="TreeGrafter"/>
</dbReference>
<sequence>LKEADDRTLKWKERALKAEGRVALLERKLEETTSQANNDKKLHDGQYQIMMKIGSVMGEIVWKSFKSHSNVKMLIQAQESMLKYCALTKGIIDSFMQVYGNTLPPLQSLEHVFVISLLGSITNLAAFAEGRAFLAQQELVVDLMKKMVLDQERWSFPHYRFIKRMVLTFAYNMSLEDPVAFVMLSEEKLVNSVLRCLSLHDPTDVVAVAVAIIYRLLSSSVQAGIPSSLPEKPQYQAVVCETKNAFINLNQFNKANRKTRSGTGKQKKKLSRKEIKELGLYTLPHDTIKYKDAQKLHRMWCGYFNTLFPANECPDVTEGRYNTIVASLLKADYHGAKIHIVRSKQPSVVGMKGIVVLDTKGTFKMVSKDDKLRTIPKNDSQFEVFTNDKVVTIFGKHLNVRPAERSVKKMKTFLFPDL</sequence>
<evidence type="ECO:0000256" key="10">
    <source>
        <dbReference type="ARBA" id="ARBA00046486"/>
    </source>
</evidence>
<dbReference type="GO" id="GO:0004519">
    <property type="term" value="F:endonuclease activity"/>
    <property type="evidence" value="ECO:0007669"/>
    <property type="project" value="UniProtKB-KW"/>
</dbReference>
<evidence type="ECO:0000256" key="6">
    <source>
        <dbReference type="ARBA" id="ARBA00022694"/>
    </source>
</evidence>
<evidence type="ECO:0000256" key="11">
    <source>
        <dbReference type="SAM" id="Coils"/>
    </source>
</evidence>
<proteinExistence type="inferred from homology"/>
<evidence type="ECO:0000256" key="5">
    <source>
        <dbReference type="ARBA" id="ARBA00022490"/>
    </source>
</evidence>
<dbReference type="GO" id="GO:0005634">
    <property type="term" value="C:nucleus"/>
    <property type="evidence" value="ECO:0007669"/>
    <property type="project" value="UniProtKB-SubCell"/>
</dbReference>
<dbReference type="GO" id="GO:0016787">
    <property type="term" value="F:hydrolase activity"/>
    <property type="evidence" value="ECO:0007669"/>
    <property type="project" value="UniProtKB-KW"/>
</dbReference>
<keyword evidence="7" id="KW-0540">Nuclease</keyword>
<reference evidence="13" key="1">
    <citation type="submission" date="2013-03" db="EMBL/GenBank/DDBJ databases">
        <title>The Genome Sequence of Anopheles epiroticus epiroticus2.</title>
        <authorList>
            <consortium name="The Broad Institute Genomics Platform"/>
            <person name="Neafsey D.E."/>
            <person name="Howell P."/>
            <person name="Walker B."/>
            <person name="Young S.K."/>
            <person name="Zeng Q."/>
            <person name="Gargeya S."/>
            <person name="Fitzgerald M."/>
            <person name="Haas B."/>
            <person name="Abouelleil A."/>
            <person name="Allen A.W."/>
            <person name="Alvarado L."/>
            <person name="Arachchi H.M."/>
            <person name="Berlin A.M."/>
            <person name="Chapman S.B."/>
            <person name="Gainer-Dewar J."/>
            <person name="Goldberg J."/>
            <person name="Griggs A."/>
            <person name="Gujja S."/>
            <person name="Hansen M."/>
            <person name="Howarth C."/>
            <person name="Imamovic A."/>
            <person name="Ireland A."/>
            <person name="Larimer J."/>
            <person name="McCowan C."/>
            <person name="Murphy C."/>
            <person name="Pearson M."/>
            <person name="Poon T.W."/>
            <person name="Priest M."/>
            <person name="Roberts A."/>
            <person name="Saif S."/>
            <person name="Shea T."/>
            <person name="Sisk P."/>
            <person name="Sykes S."/>
            <person name="Wortman J."/>
            <person name="Nusbaum C."/>
            <person name="Birren B."/>
        </authorList>
    </citation>
    <scope>NUCLEOTIDE SEQUENCE [LARGE SCALE GENOMIC DNA]</scope>
    <source>
        <strain evidence="13">Epiroticus2</strain>
    </source>
</reference>
<dbReference type="VEuPathDB" id="VectorBase:AEPI004509"/>
<protein>
    <recommendedName>
        <fullName evidence="4">Ribonuclease P protein subunit p29</fullName>
    </recommendedName>
</protein>
<dbReference type="InterPro" id="IPR016848">
    <property type="entry name" value="RNase_P/MRP_Rpp29-subunit"/>
</dbReference>
<dbReference type="InterPro" id="IPR002730">
    <property type="entry name" value="Rpp29/RNP1"/>
</dbReference>
<dbReference type="Gene3D" id="2.30.30.210">
    <property type="entry name" value="Ribonuclease P/MRP, subunit p29"/>
    <property type="match status" value="1"/>
</dbReference>
<dbReference type="Proteomes" id="UP000075885">
    <property type="component" value="Unassembled WGS sequence"/>
</dbReference>
<dbReference type="PANTHER" id="PTHR13348">
    <property type="entry name" value="RIBONUCLEASE P SUBUNIT P29"/>
    <property type="match status" value="1"/>
</dbReference>
<name>A0A182PC54_9DIPT</name>
<evidence type="ECO:0000256" key="7">
    <source>
        <dbReference type="ARBA" id="ARBA00022722"/>
    </source>
</evidence>
<keyword evidence="11" id="KW-0175">Coiled coil</keyword>
<dbReference type="EnsemblMetazoa" id="AEPI004509-RA">
    <property type="protein sequence ID" value="AEPI004509-PA"/>
    <property type="gene ID" value="AEPI004509"/>
</dbReference>
<evidence type="ECO:0000256" key="1">
    <source>
        <dbReference type="ARBA" id="ARBA00002435"/>
    </source>
</evidence>
<dbReference type="SMART" id="SM00538">
    <property type="entry name" value="POP4"/>
    <property type="match status" value="1"/>
</dbReference>
<comment type="subunit">
    <text evidence="10">Component of nuclear RNase P and RNase MRP ribonucleoproteins. RNase P consists of a catalytic RNA moiety and 10 different protein chains; POP1, POP4, POP5, POP7, RPP14, RPP21, RPP25, RPP30, RPP38 and RPP40. Within the RNase P complex, POP1, POP7 and RPP25 form the 'finger' subcomplex, POP5, RPP14, RPP40 and homodimeric RPP30 form the 'palm' subcomplex, and RPP21, POP4 and RPP38 form the 'wrist' subcomplex. All subunits of the RNase P complex interact with the catalytic RNA. Several subunits of RNase P are also part of the RNase MRP complex. RNase MRP consists of a catalytic RNA moiety and about 8 protein subunits; POP1, POP7, RPP25, RPP30, RPP38, RPP40 and possibly also POP4 and POP5.</text>
</comment>
<keyword evidence="8" id="KW-0255">Endonuclease</keyword>
<evidence type="ECO:0000313" key="12">
    <source>
        <dbReference type="EnsemblMetazoa" id="AEPI004509-PA"/>
    </source>
</evidence>
<dbReference type="AlphaFoldDB" id="A0A182PC54"/>
<accession>A0A182PC54</accession>
<dbReference type="GO" id="GO:0000172">
    <property type="term" value="C:ribonuclease MRP complex"/>
    <property type="evidence" value="ECO:0007669"/>
    <property type="project" value="InterPro"/>
</dbReference>
<evidence type="ECO:0000256" key="4">
    <source>
        <dbReference type="ARBA" id="ARBA00016225"/>
    </source>
</evidence>
<dbReference type="GO" id="GO:0033204">
    <property type="term" value="F:ribonuclease P RNA binding"/>
    <property type="evidence" value="ECO:0007669"/>
    <property type="project" value="InterPro"/>
</dbReference>
<evidence type="ECO:0000256" key="9">
    <source>
        <dbReference type="ARBA" id="ARBA00022801"/>
    </source>
</evidence>
<dbReference type="GO" id="GO:0001682">
    <property type="term" value="P:tRNA 5'-leader removal"/>
    <property type="evidence" value="ECO:0007669"/>
    <property type="project" value="InterPro"/>
</dbReference>
<evidence type="ECO:0000256" key="2">
    <source>
        <dbReference type="ARBA" id="ARBA00004123"/>
    </source>
</evidence>
<dbReference type="Pfam" id="PF01868">
    <property type="entry name" value="RNase_P-MRP_p29"/>
    <property type="match status" value="1"/>
</dbReference>
<keyword evidence="9" id="KW-0378">Hydrolase</keyword>
<reference evidence="12" key="2">
    <citation type="submission" date="2020-05" db="UniProtKB">
        <authorList>
            <consortium name="EnsemblMetazoa"/>
        </authorList>
    </citation>
    <scope>IDENTIFICATION</scope>
    <source>
        <strain evidence="12">Epiroticus2</strain>
    </source>
</reference>
<organism evidence="12 13">
    <name type="scientific">Anopheles epiroticus</name>
    <dbReference type="NCBI Taxonomy" id="199890"/>
    <lineage>
        <taxon>Eukaryota</taxon>
        <taxon>Metazoa</taxon>
        <taxon>Ecdysozoa</taxon>
        <taxon>Arthropoda</taxon>
        <taxon>Hexapoda</taxon>
        <taxon>Insecta</taxon>
        <taxon>Pterygota</taxon>
        <taxon>Neoptera</taxon>
        <taxon>Endopterygota</taxon>
        <taxon>Diptera</taxon>
        <taxon>Nematocera</taxon>
        <taxon>Culicoidea</taxon>
        <taxon>Culicidae</taxon>
        <taxon>Anophelinae</taxon>
        <taxon>Anopheles</taxon>
    </lineage>
</organism>
<keyword evidence="13" id="KW-1185">Reference proteome</keyword>
<dbReference type="HAMAP" id="MF_00754">
    <property type="entry name" value="RNase_P_1"/>
    <property type="match status" value="1"/>
</dbReference>
<comment type="subcellular location">
    <subcellularLocation>
        <location evidence="2">Nucleus</location>
    </subcellularLocation>
</comment>
<comment type="similarity">
    <text evidence="3">Belongs to the eukaryotic/archaeal RNase P protein component 1 family.</text>
</comment>
<comment type="function">
    <text evidence="1">Component of ribonuclease P, a ribonucleoprotein complex that generates mature tRNA molecules by cleaving their 5'-ends.</text>
</comment>
<feature type="coiled-coil region" evidence="11">
    <location>
        <begin position="15"/>
        <end position="42"/>
    </location>
</feature>
<dbReference type="InterPro" id="IPR023534">
    <property type="entry name" value="Rof/RNase_P-like"/>
</dbReference>
<keyword evidence="6" id="KW-0819">tRNA processing</keyword>
<dbReference type="InterPro" id="IPR036980">
    <property type="entry name" value="RNase_P/MRP_Rpp29_sf"/>
</dbReference>
<evidence type="ECO:0000313" key="13">
    <source>
        <dbReference type="Proteomes" id="UP000075885"/>
    </source>
</evidence>
<dbReference type="PANTHER" id="PTHR13348:SF0">
    <property type="entry name" value="RIBONUCLEASE P PROTEIN SUBUNIT P29"/>
    <property type="match status" value="1"/>
</dbReference>
<evidence type="ECO:0000256" key="3">
    <source>
        <dbReference type="ARBA" id="ARBA00006181"/>
    </source>
</evidence>
<dbReference type="STRING" id="199890.A0A182PC54"/>